<keyword evidence="1" id="KW-0472">Membrane</keyword>
<accession>A0A3G5A399</accession>
<sequence>MTEEKATPLLLNTVIDITPHVNTDPTTTTTDSNCSMFNSHIIRKRILDTKIYPMYMEEIDNSLKWRDIWARMSSCFFTVTFIIVSVSTIVSFSAPQFPTIHEMSYLAGCFGVLALISDRFAHYCTAQSTSNTKKVNILLKSIGINDIIPDIANASIVDPMAGSIDDVKAD</sequence>
<feature type="transmembrane region" description="Helical" evidence="1">
    <location>
        <begin position="74"/>
        <end position="97"/>
    </location>
</feature>
<reference evidence="2" key="1">
    <citation type="submission" date="2018-10" db="EMBL/GenBank/DDBJ databases">
        <title>Hidden diversity of soil giant viruses.</title>
        <authorList>
            <person name="Schulz F."/>
            <person name="Alteio L."/>
            <person name="Goudeau D."/>
            <person name="Ryan E.M."/>
            <person name="Malmstrom R.R."/>
            <person name="Blanchard J."/>
            <person name="Woyke T."/>
        </authorList>
    </citation>
    <scope>NUCLEOTIDE SEQUENCE</scope>
    <source>
        <strain evidence="2">GAV1</strain>
    </source>
</reference>
<name>A0A3G5A399_9VIRU</name>
<organism evidence="2">
    <name type="scientific">Gaeavirus sp</name>
    <dbReference type="NCBI Taxonomy" id="2487767"/>
    <lineage>
        <taxon>Viruses</taxon>
        <taxon>Varidnaviria</taxon>
        <taxon>Bamfordvirae</taxon>
        <taxon>Nucleocytoviricota</taxon>
        <taxon>Megaviricetes</taxon>
        <taxon>Imitervirales</taxon>
        <taxon>Mimiviridae</taxon>
        <taxon>Klosneuvirinae</taxon>
    </lineage>
</organism>
<gene>
    <name evidence="2" type="ORF">Gaeavirus30_3</name>
</gene>
<proteinExistence type="predicted"/>
<keyword evidence="1" id="KW-1133">Transmembrane helix</keyword>
<keyword evidence="1" id="KW-0812">Transmembrane</keyword>
<feature type="transmembrane region" description="Helical" evidence="1">
    <location>
        <begin position="103"/>
        <end position="121"/>
    </location>
</feature>
<protein>
    <submittedName>
        <fullName evidence="2">Uncharacterized protein</fullName>
    </submittedName>
</protein>
<evidence type="ECO:0000256" key="1">
    <source>
        <dbReference type="SAM" id="Phobius"/>
    </source>
</evidence>
<dbReference type="EMBL" id="MK072228">
    <property type="protein sequence ID" value="AYV80313.1"/>
    <property type="molecule type" value="Genomic_DNA"/>
</dbReference>
<evidence type="ECO:0000313" key="2">
    <source>
        <dbReference type="EMBL" id="AYV80313.1"/>
    </source>
</evidence>